<dbReference type="InterPro" id="IPR023346">
    <property type="entry name" value="Lysozyme-like_dom_sf"/>
</dbReference>
<dbReference type="PANTHER" id="PTHR37423:SF2">
    <property type="entry name" value="MEMBRANE-BOUND LYTIC MUREIN TRANSGLYCOSYLASE C"/>
    <property type="match status" value="1"/>
</dbReference>
<sequence>MRKYWISFLIWILLTNLVSGSRRPQVGAKPIGLGSVFISNPEDAFGALWNPAGLVNLGKITFDYDLSQGGFSVGLPILPSLTLGTSFFDLNSTDRFIIDQATNPIGTFGSDNNQVVFSLASKFGPRLSLGANLNLTKNTQERQLPSYDLGILINATPSIRLGASLREFGDKSREPVFDLGMTWRAHRYFQLSNALDTTTWRFRVGTELSFRRLSLRYGSIFHLDGSRNWSAWSAGSSIQINSSEISYAYVEDQERENRHFISVSFTLGFPTDNETNNDNKQKIIRASHAETIANQYNLEIELLLSMIKVESAFKPDAISKSGAVGLGQLMPPTARDLGLRVPDYENITQPNHNSKIDERFNARKNLEGASRYLRMMLDRYHNNYALGISAYNAGPGRVGENVPSIRETERHVGKVLNYYYQYKSKPDLKNQDLLKLNQAIKFR</sequence>
<dbReference type="Pfam" id="PF01464">
    <property type="entry name" value="SLT"/>
    <property type="match status" value="1"/>
</dbReference>
<dbReference type="SUPFAM" id="SSF56935">
    <property type="entry name" value="Porins"/>
    <property type="match status" value="1"/>
</dbReference>
<evidence type="ECO:0000313" key="2">
    <source>
        <dbReference type="EMBL" id="SVA40030.1"/>
    </source>
</evidence>
<accession>A0A381VI98</accession>
<evidence type="ECO:0000259" key="1">
    <source>
        <dbReference type="Pfam" id="PF01464"/>
    </source>
</evidence>
<dbReference type="EMBL" id="UINC01008905">
    <property type="protein sequence ID" value="SVA40030.1"/>
    <property type="molecule type" value="Genomic_DNA"/>
</dbReference>
<proteinExistence type="predicted"/>
<dbReference type="SUPFAM" id="SSF53955">
    <property type="entry name" value="Lysozyme-like"/>
    <property type="match status" value="1"/>
</dbReference>
<dbReference type="Gene3D" id="1.10.530.10">
    <property type="match status" value="1"/>
</dbReference>
<name>A0A381VI98_9ZZZZ</name>
<protein>
    <recommendedName>
        <fullName evidence="1">Transglycosylase SLT domain-containing protein</fullName>
    </recommendedName>
</protein>
<feature type="domain" description="Transglycosylase SLT" evidence="1">
    <location>
        <begin position="291"/>
        <end position="402"/>
    </location>
</feature>
<dbReference type="InterPro" id="IPR008258">
    <property type="entry name" value="Transglycosylase_SLT_dom_1"/>
</dbReference>
<reference evidence="2" key="1">
    <citation type="submission" date="2018-05" db="EMBL/GenBank/DDBJ databases">
        <authorList>
            <person name="Lanie J.A."/>
            <person name="Ng W.-L."/>
            <person name="Kazmierczak K.M."/>
            <person name="Andrzejewski T.M."/>
            <person name="Davidsen T.M."/>
            <person name="Wayne K.J."/>
            <person name="Tettelin H."/>
            <person name="Glass J.I."/>
            <person name="Rusch D."/>
            <person name="Podicherti R."/>
            <person name="Tsui H.-C.T."/>
            <person name="Winkler M.E."/>
        </authorList>
    </citation>
    <scope>NUCLEOTIDE SEQUENCE</scope>
</reference>
<dbReference type="CDD" id="cd00254">
    <property type="entry name" value="LT-like"/>
    <property type="match status" value="1"/>
</dbReference>
<dbReference type="Gene3D" id="2.40.160.60">
    <property type="entry name" value="Outer membrane protein transport protein (OMPP1/FadL/TodX)"/>
    <property type="match status" value="1"/>
</dbReference>
<dbReference type="PANTHER" id="PTHR37423">
    <property type="entry name" value="SOLUBLE LYTIC MUREIN TRANSGLYCOSYLASE-RELATED"/>
    <property type="match status" value="1"/>
</dbReference>
<dbReference type="AlphaFoldDB" id="A0A381VI98"/>
<gene>
    <name evidence="2" type="ORF">METZ01_LOCUS92884</name>
</gene>
<organism evidence="2">
    <name type="scientific">marine metagenome</name>
    <dbReference type="NCBI Taxonomy" id="408172"/>
    <lineage>
        <taxon>unclassified sequences</taxon>
        <taxon>metagenomes</taxon>
        <taxon>ecological metagenomes</taxon>
    </lineage>
</organism>